<name>A0ACB6RA40_9PLEO</name>
<feature type="non-terminal residue" evidence="1">
    <location>
        <position position="1"/>
    </location>
</feature>
<evidence type="ECO:0000313" key="2">
    <source>
        <dbReference type="Proteomes" id="UP000799755"/>
    </source>
</evidence>
<accession>A0ACB6RA40</accession>
<sequence length="101" mass="11575">VLKLIYLCAFFLTLGDCLESALGGALQSFIHVDGDRMCVIPNSDHRFYHNLTTPDQIKWADEFIKCPRSPNRLPSFAPFTFTIQSHTLFCEDDFALLYEVQ</sequence>
<keyword evidence="2" id="KW-1185">Reference proteome</keyword>
<gene>
    <name evidence="1" type="ORF">BDR25DRAFT_210307</name>
</gene>
<dbReference type="Proteomes" id="UP000799755">
    <property type="component" value="Unassembled WGS sequence"/>
</dbReference>
<dbReference type="EMBL" id="MU003494">
    <property type="protein sequence ID" value="KAF2476179.1"/>
    <property type="molecule type" value="Genomic_DNA"/>
</dbReference>
<organism evidence="1 2">
    <name type="scientific">Lindgomyces ingoldianus</name>
    <dbReference type="NCBI Taxonomy" id="673940"/>
    <lineage>
        <taxon>Eukaryota</taxon>
        <taxon>Fungi</taxon>
        <taxon>Dikarya</taxon>
        <taxon>Ascomycota</taxon>
        <taxon>Pezizomycotina</taxon>
        <taxon>Dothideomycetes</taxon>
        <taxon>Pleosporomycetidae</taxon>
        <taxon>Pleosporales</taxon>
        <taxon>Lindgomycetaceae</taxon>
        <taxon>Lindgomyces</taxon>
    </lineage>
</organism>
<comment type="caution">
    <text evidence="1">The sequence shown here is derived from an EMBL/GenBank/DDBJ whole genome shotgun (WGS) entry which is preliminary data.</text>
</comment>
<evidence type="ECO:0000313" key="1">
    <source>
        <dbReference type="EMBL" id="KAF2476179.1"/>
    </source>
</evidence>
<protein>
    <submittedName>
        <fullName evidence="1">Uncharacterized protein</fullName>
    </submittedName>
</protein>
<proteinExistence type="predicted"/>
<reference evidence="1" key="1">
    <citation type="journal article" date="2020" name="Stud. Mycol.">
        <title>101 Dothideomycetes genomes: a test case for predicting lifestyles and emergence of pathogens.</title>
        <authorList>
            <person name="Haridas S."/>
            <person name="Albert R."/>
            <person name="Binder M."/>
            <person name="Bloem J."/>
            <person name="Labutti K."/>
            <person name="Salamov A."/>
            <person name="Andreopoulos B."/>
            <person name="Baker S."/>
            <person name="Barry K."/>
            <person name="Bills G."/>
            <person name="Bluhm B."/>
            <person name="Cannon C."/>
            <person name="Castanera R."/>
            <person name="Culley D."/>
            <person name="Daum C."/>
            <person name="Ezra D."/>
            <person name="Gonzalez J."/>
            <person name="Henrissat B."/>
            <person name="Kuo A."/>
            <person name="Liang C."/>
            <person name="Lipzen A."/>
            <person name="Lutzoni F."/>
            <person name="Magnuson J."/>
            <person name="Mondo S."/>
            <person name="Nolan M."/>
            <person name="Ohm R."/>
            <person name="Pangilinan J."/>
            <person name="Park H.-J."/>
            <person name="Ramirez L."/>
            <person name="Alfaro M."/>
            <person name="Sun H."/>
            <person name="Tritt A."/>
            <person name="Yoshinaga Y."/>
            <person name="Zwiers L.-H."/>
            <person name="Turgeon B."/>
            <person name="Goodwin S."/>
            <person name="Spatafora J."/>
            <person name="Crous P."/>
            <person name="Grigoriev I."/>
        </authorList>
    </citation>
    <scope>NUCLEOTIDE SEQUENCE</scope>
    <source>
        <strain evidence="1">ATCC 200398</strain>
    </source>
</reference>